<protein>
    <submittedName>
        <fullName evidence="1">Trafficking protein particle complex subunit 12</fullName>
    </submittedName>
</protein>
<dbReference type="GO" id="GO:0030008">
    <property type="term" value="C:TRAPP complex"/>
    <property type="evidence" value="ECO:0007669"/>
    <property type="project" value="TreeGrafter"/>
</dbReference>
<dbReference type="OrthoDB" id="428342at2759"/>
<evidence type="ECO:0000313" key="1">
    <source>
        <dbReference type="EMBL" id="OQV18666.1"/>
    </source>
</evidence>
<dbReference type="PANTHER" id="PTHR21581:SF6">
    <property type="entry name" value="TRAFFICKING PROTEIN PARTICLE COMPLEX SUBUNIT 12"/>
    <property type="match status" value="1"/>
</dbReference>
<evidence type="ECO:0000313" key="2">
    <source>
        <dbReference type="Proteomes" id="UP000192578"/>
    </source>
</evidence>
<organism evidence="1 2">
    <name type="scientific">Hypsibius exemplaris</name>
    <name type="common">Freshwater tardigrade</name>
    <dbReference type="NCBI Taxonomy" id="2072580"/>
    <lineage>
        <taxon>Eukaryota</taxon>
        <taxon>Metazoa</taxon>
        <taxon>Ecdysozoa</taxon>
        <taxon>Tardigrada</taxon>
        <taxon>Eutardigrada</taxon>
        <taxon>Parachela</taxon>
        <taxon>Hypsibioidea</taxon>
        <taxon>Hypsibiidae</taxon>
        <taxon>Hypsibius</taxon>
    </lineage>
</organism>
<dbReference type="Proteomes" id="UP000192578">
    <property type="component" value="Unassembled WGS sequence"/>
</dbReference>
<name>A0A1W0WTZ1_HYPEX</name>
<keyword evidence="2" id="KW-1185">Reference proteome</keyword>
<reference evidence="2" key="1">
    <citation type="submission" date="2017-01" db="EMBL/GenBank/DDBJ databases">
        <title>Comparative genomics of anhydrobiosis in the tardigrade Hypsibius dujardini.</title>
        <authorList>
            <person name="Yoshida Y."/>
            <person name="Koutsovoulos G."/>
            <person name="Laetsch D."/>
            <person name="Stevens L."/>
            <person name="Kumar S."/>
            <person name="Horikawa D."/>
            <person name="Ishino K."/>
            <person name="Komine S."/>
            <person name="Tomita M."/>
            <person name="Blaxter M."/>
            <person name="Arakawa K."/>
        </authorList>
    </citation>
    <scope>NUCLEOTIDE SEQUENCE [LARGE SCALE GENOMIC DNA]</scope>
    <source>
        <strain evidence="2">Z151</strain>
    </source>
</reference>
<dbReference type="AlphaFoldDB" id="A0A1W0WTZ1"/>
<dbReference type="Gene3D" id="1.25.40.10">
    <property type="entry name" value="Tetratricopeptide repeat domain"/>
    <property type="match status" value="1"/>
</dbReference>
<gene>
    <name evidence="1" type="ORF">BV898_07296</name>
</gene>
<dbReference type="SUPFAM" id="SSF48452">
    <property type="entry name" value="TPR-like"/>
    <property type="match status" value="1"/>
</dbReference>
<comment type="caution">
    <text evidence="1">The sequence shown here is derived from an EMBL/GenBank/DDBJ whole genome shotgun (WGS) entry which is preliminary data.</text>
</comment>
<dbReference type="InterPro" id="IPR011990">
    <property type="entry name" value="TPR-like_helical_dom_sf"/>
</dbReference>
<proteinExistence type="predicted"/>
<dbReference type="GO" id="GO:0005794">
    <property type="term" value="C:Golgi apparatus"/>
    <property type="evidence" value="ECO:0007669"/>
    <property type="project" value="TreeGrafter"/>
</dbReference>
<accession>A0A1W0WTZ1</accession>
<dbReference type="EMBL" id="MTYJ01000047">
    <property type="protein sequence ID" value="OQV18666.1"/>
    <property type="molecule type" value="Genomic_DNA"/>
</dbReference>
<dbReference type="PANTHER" id="PTHR21581">
    <property type="entry name" value="D-ALANYL-D-ALANINE CARBOXYPEPTIDASE"/>
    <property type="match status" value="1"/>
</dbReference>
<sequence>MEDNFQGSAPPPPSIQMDSAVYSISHSAKDFYASVGTVDETAVGGGGGGGVEASVADFRARSNTPSTITVNSLPRIPSKSGLGNLISSVVDAETSLKNLMLDGDGDVQNSIRSAWVPSERTSGALAAIASSVPASDFIGADQLSKAGIMSDKLFVNPAFELSMRFVGTIPPPLLSETPEQMIASSDVRRLLAKGFYSSAANVSAKLLYAFEQGYGRAGHVSKHTPQSLMLWMYRIAALTMLEQVELAAKELEAFGDLDHPDLYLEYYNQTSTEKVHGSMVPFPLRLLHARLPQRLGNPKATLERLFIVKDKIETLLKNASEGRLPPAVTSDLQPEFLRIWQRRRVTTLYHLVAAAVQCEDFDAATGLLRLLLKLSPDRAAELWHSLGLLYCHIGTPRMAKICFAASEKEGKKSEYFTALHRALLTVCESSPVQAMDVYGQMMKQFPRHPAVVNAIAIGHFYAGRMTEAMSFLESYVLGEPRIFLTEQSVRNLVAMYELQNIQVLERKLRLLSLMCQYIPDGHGVDVLKLAE</sequence>